<dbReference type="InterPro" id="IPR027417">
    <property type="entry name" value="P-loop_NTPase"/>
</dbReference>
<dbReference type="PANTHER" id="PTHR33463">
    <property type="entry name" value="NB-ARC DOMAIN-CONTAINING PROTEIN-RELATED"/>
    <property type="match status" value="1"/>
</dbReference>
<dbReference type="SUPFAM" id="SSF52058">
    <property type="entry name" value="L domain-like"/>
    <property type="match status" value="1"/>
</dbReference>
<keyword evidence="2" id="KW-0433">Leucine-rich repeat</keyword>
<comment type="caution">
    <text evidence="9">The sequence shown here is derived from an EMBL/GenBank/DDBJ whole genome shotgun (WGS) entry which is preliminary data.</text>
</comment>
<sequence length="953" mass="108631">MEVVSSLVGKVVDSLFGVAKKEISLMWNCSKNVKNLKHEVEKLSSMKGRVHQQIELAKSKGEVLLEGVEEWMKKADAKVSDATEFIVEEAETKKTCFNLRLCVNLSTLHHYSKSATKKTSLLRQHEGEGKVFETCVSLPAPAPRFIDLYQRKNLENIDTQKSTLKMIIQAIKDDKIQIVGINGLGGVGKTTLASEVAVKMKNEFADIVFIAVSQTIDTKIIQEKVGVAASKIINGQKVLIILDDVWEELKLEEAGIPYGSEYMNCKILLTSRSRDVCEAMNAQANISVNPLQEKEAWVFFERVVGKSEWDDTLKKVAVKIVKECGGLPLFIQAIGKALKNKEIRSWEAALGRLQDPTDEDSPFKLKGIMQLKLSYDYLESEVAKSCFLLCSMFPEDGTIGLRRLTHYGLALGIFNNLDSNIQDAKDRVQVAVDSLKSSFLLLPGKEDEEVEEQEKFKMHDLVRDMAMLITSKGNDKFWVQSGKGLIEWQPKKYLESYKKISLMGNKICKLSNHKLHFPHLDTFLIQDNGLLVIPDEFFQGMEKLKVLDMSDNQISSLPRSLKQLTELVTLDLSGNKSLVEISILGELTCLEILKLRRTGITDIPKEVAQLTNLRLLDVFFCDDLSYVTPGVISKLIWLEELYIRMKKGNCSFLAELRELKSLKNLQLTVPELDYIPEDFNYETLTEFHIKDVYYWYQKHHCKRILHISKTSFPFTKPIMKLIQLSEMLKLWEIKDLDNILPDLYLEGFEELKYIELIGCDNVSSLVNELGQRKTKGKIFSQVEEIKLEFLNRLELLWDRPYQYISFCNLMSIRITHCPSLLELFPVSVAQRLVNLRKLFISKCESLVVVVSVGDEQASGSKSELIDTVFSLTHIWLDKLPKLESFYSGKSAINYPSLKFIGVCDCPSMKRWSYGDNHMPKLDIDHQGFNDYIAVQNETSDEWKLDDSKGEFSE</sequence>
<comment type="similarity">
    <text evidence="1">Belongs to the disease resistance NB-LRR family.</text>
</comment>
<dbReference type="Gramene" id="mRNA:HanXRQr2_Chr08g0348021">
    <property type="protein sequence ID" value="mRNA:HanXRQr2_Chr08g0348021"/>
    <property type="gene ID" value="HanXRQr2_Chr08g0348021"/>
</dbReference>
<evidence type="ECO:0000313" key="10">
    <source>
        <dbReference type="Proteomes" id="UP000215914"/>
    </source>
</evidence>
<feature type="domain" description="Disease resistance R13L4/SHOC-2-like LRR" evidence="8">
    <location>
        <begin position="584"/>
        <end position="679"/>
    </location>
</feature>
<proteinExistence type="inferred from homology"/>
<evidence type="ECO:0000256" key="5">
    <source>
        <dbReference type="ARBA" id="ARBA00022840"/>
    </source>
</evidence>
<dbReference type="PANTHER" id="PTHR33463:SF198">
    <property type="entry name" value="RPP4C3"/>
    <property type="match status" value="1"/>
</dbReference>
<keyword evidence="10" id="KW-1185">Reference proteome</keyword>
<dbReference type="InterPro" id="IPR055414">
    <property type="entry name" value="LRR_R13L4/SHOC2-like"/>
</dbReference>
<dbReference type="GO" id="GO:0005524">
    <property type="term" value="F:ATP binding"/>
    <property type="evidence" value="ECO:0007669"/>
    <property type="project" value="UniProtKB-KW"/>
</dbReference>
<evidence type="ECO:0000313" key="9">
    <source>
        <dbReference type="EMBL" id="KAF5796148.1"/>
    </source>
</evidence>
<dbReference type="GO" id="GO:0006952">
    <property type="term" value="P:defense response"/>
    <property type="evidence" value="ECO:0007669"/>
    <property type="project" value="UniProtKB-KW"/>
</dbReference>
<dbReference type="SMART" id="SM00369">
    <property type="entry name" value="LRR_TYP"/>
    <property type="match status" value="3"/>
</dbReference>
<protein>
    <submittedName>
        <fullName evidence="9">P-loop containing nucleoside triphosphate hydrolase, leucine-rich repeat domain superfamily</fullName>
    </submittedName>
</protein>
<evidence type="ECO:0000256" key="4">
    <source>
        <dbReference type="ARBA" id="ARBA00022821"/>
    </source>
</evidence>
<dbReference type="InterPro" id="IPR032675">
    <property type="entry name" value="LRR_dom_sf"/>
</dbReference>
<evidence type="ECO:0000259" key="8">
    <source>
        <dbReference type="Pfam" id="PF23598"/>
    </source>
</evidence>
<dbReference type="PRINTS" id="PR00364">
    <property type="entry name" value="DISEASERSIST"/>
</dbReference>
<evidence type="ECO:0000256" key="2">
    <source>
        <dbReference type="ARBA" id="ARBA00022614"/>
    </source>
</evidence>
<dbReference type="GO" id="GO:0043531">
    <property type="term" value="F:ADP binding"/>
    <property type="evidence" value="ECO:0007669"/>
    <property type="project" value="InterPro"/>
</dbReference>
<dbReference type="Gene3D" id="1.10.8.430">
    <property type="entry name" value="Helical domain of apoptotic protease-activating factors"/>
    <property type="match status" value="1"/>
</dbReference>
<dbReference type="Gene3D" id="1.10.10.10">
    <property type="entry name" value="Winged helix-like DNA-binding domain superfamily/Winged helix DNA-binding domain"/>
    <property type="match status" value="1"/>
</dbReference>
<dbReference type="GO" id="GO:0016787">
    <property type="term" value="F:hydrolase activity"/>
    <property type="evidence" value="ECO:0007669"/>
    <property type="project" value="UniProtKB-KW"/>
</dbReference>
<dbReference type="InterPro" id="IPR002182">
    <property type="entry name" value="NB-ARC"/>
</dbReference>
<dbReference type="InterPro" id="IPR057135">
    <property type="entry name" value="At4g27190-like_LRR"/>
</dbReference>
<dbReference type="AlphaFoldDB" id="A0A9K3NE82"/>
<keyword evidence="4" id="KW-0611">Plant defense</keyword>
<dbReference type="InterPro" id="IPR042197">
    <property type="entry name" value="Apaf_helical"/>
</dbReference>
<reference evidence="9" key="1">
    <citation type="journal article" date="2017" name="Nature">
        <title>The sunflower genome provides insights into oil metabolism, flowering and Asterid evolution.</title>
        <authorList>
            <person name="Badouin H."/>
            <person name="Gouzy J."/>
            <person name="Grassa C.J."/>
            <person name="Murat F."/>
            <person name="Staton S.E."/>
            <person name="Cottret L."/>
            <person name="Lelandais-Briere C."/>
            <person name="Owens G.L."/>
            <person name="Carrere S."/>
            <person name="Mayjonade B."/>
            <person name="Legrand L."/>
            <person name="Gill N."/>
            <person name="Kane N.C."/>
            <person name="Bowers J.E."/>
            <person name="Hubner S."/>
            <person name="Bellec A."/>
            <person name="Berard A."/>
            <person name="Berges H."/>
            <person name="Blanchet N."/>
            <person name="Boniface M.C."/>
            <person name="Brunel D."/>
            <person name="Catrice O."/>
            <person name="Chaidir N."/>
            <person name="Claudel C."/>
            <person name="Donnadieu C."/>
            <person name="Faraut T."/>
            <person name="Fievet G."/>
            <person name="Helmstetter N."/>
            <person name="King M."/>
            <person name="Knapp S.J."/>
            <person name="Lai Z."/>
            <person name="Le Paslier M.C."/>
            <person name="Lippi Y."/>
            <person name="Lorenzon L."/>
            <person name="Mandel J.R."/>
            <person name="Marage G."/>
            <person name="Marchand G."/>
            <person name="Marquand E."/>
            <person name="Bret-Mestries E."/>
            <person name="Morien E."/>
            <person name="Nambeesan S."/>
            <person name="Nguyen T."/>
            <person name="Pegot-Espagnet P."/>
            <person name="Pouilly N."/>
            <person name="Raftis F."/>
            <person name="Sallet E."/>
            <person name="Schiex T."/>
            <person name="Thomas J."/>
            <person name="Vandecasteele C."/>
            <person name="Vares D."/>
            <person name="Vear F."/>
            <person name="Vautrin S."/>
            <person name="Crespi M."/>
            <person name="Mangin B."/>
            <person name="Burke J.M."/>
            <person name="Salse J."/>
            <person name="Munos S."/>
            <person name="Vincourt P."/>
            <person name="Rieseberg L.H."/>
            <person name="Langlade N.B."/>
        </authorList>
    </citation>
    <scope>NUCLEOTIDE SEQUENCE</scope>
    <source>
        <tissue evidence="9">Leaves</tissue>
    </source>
</reference>
<feature type="domain" description="NB-ARC" evidence="6">
    <location>
        <begin position="163"/>
        <end position="225"/>
    </location>
</feature>
<dbReference type="InterPro" id="IPR003591">
    <property type="entry name" value="Leu-rich_rpt_typical-subtyp"/>
</dbReference>
<dbReference type="PROSITE" id="PS51450">
    <property type="entry name" value="LRR"/>
    <property type="match status" value="1"/>
</dbReference>
<dbReference type="Proteomes" id="UP000215914">
    <property type="component" value="Unassembled WGS sequence"/>
</dbReference>
<keyword evidence="5" id="KW-0547">Nucleotide-binding</keyword>
<name>A0A9K3NE82_HELAN</name>
<accession>A0A9K3NE82</accession>
<dbReference type="Pfam" id="PF23247">
    <property type="entry name" value="LRR_RPS2"/>
    <property type="match status" value="1"/>
</dbReference>
<evidence type="ECO:0000256" key="3">
    <source>
        <dbReference type="ARBA" id="ARBA00022737"/>
    </source>
</evidence>
<dbReference type="OrthoDB" id="1579323at2759"/>
<feature type="domain" description="NB-ARC" evidence="6">
    <location>
        <begin position="231"/>
        <end position="307"/>
    </location>
</feature>
<dbReference type="Gene3D" id="3.80.10.10">
    <property type="entry name" value="Ribonuclease Inhibitor"/>
    <property type="match status" value="2"/>
</dbReference>
<evidence type="ECO:0000259" key="6">
    <source>
        <dbReference type="Pfam" id="PF00931"/>
    </source>
</evidence>
<evidence type="ECO:0000259" key="7">
    <source>
        <dbReference type="Pfam" id="PF23247"/>
    </source>
</evidence>
<dbReference type="Pfam" id="PF23598">
    <property type="entry name" value="LRR_14"/>
    <property type="match status" value="1"/>
</dbReference>
<dbReference type="Gene3D" id="3.40.50.300">
    <property type="entry name" value="P-loop containing nucleotide triphosphate hydrolases"/>
    <property type="match status" value="1"/>
</dbReference>
<reference evidence="9" key="2">
    <citation type="submission" date="2020-06" db="EMBL/GenBank/DDBJ databases">
        <title>Helianthus annuus Genome sequencing and assembly Release 2.</title>
        <authorList>
            <person name="Gouzy J."/>
            <person name="Langlade N."/>
            <person name="Munos S."/>
        </authorList>
    </citation>
    <scope>NUCLEOTIDE SEQUENCE</scope>
    <source>
        <tissue evidence="9">Leaves</tissue>
    </source>
</reference>
<dbReference type="EMBL" id="MNCJ02000323">
    <property type="protein sequence ID" value="KAF5796148.1"/>
    <property type="molecule type" value="Genomic_DNA"/>
</dbReference>
<dbReference type="GO" id="GO:0051707">
    <property type="term" value="P:response to other organism"/>
    <property type="evidence" value="ECO:0007669"/>
    <property type="project" value="UniProtKB-ARBA"/>
</dbReference>
<keyword evidence="9" id="KW-0378">Hydrolase</keyword>
<dbReference type="SUPFAM" id="SSF52540">
    <property type="entry name" value="P-loop containing nucleoside triphosphate hydrolases"/>
    <property type="match status" value="1"/>
</dbReference>
<dbReference type="InterPro" id="IPR036388">
    <property type="entry name" value="WH-like_DNA-bd_sf"/>
</dbReference>
<evidence type="ECO:0000256" key="1">
    <source>
        <dbReference type="ARBA" id="ARBA00008894"/>
    </source>
</evidence>
<feature type="domain" description="Disease resistance protein At4g27190-like leucine-rich repeats" evidence="7">
    <location>
        <begin position="726"/>
        <end position="844"/>
    </location>
</feature>
<keyword evidence="5" id="KW-0067">ATP-binding</keyword>
<dbReference type="InterPro" id="IPR050905">
    <property type="entry name" value="Plant_NBS-LRR"/>
</dbReference>
<dbReference type="Pfam" id="PF00931">
    <property type="entry name" value="NB-ARC"/>
    <property type="match status" value="2"/>
</dbReference>
<keyword evidence="3" id="KW-0677">Repeat</keyword>
<dbReference type="InterPro" id="IPR001611">
    <property type="entry name" value="Leu-rich_rpt"/>
</dbReference>
<gene>
    <name evidence="9" type="ORF">HanXRQr2_Chr08g0348021</name>
</gene>
<dbReference type="Pfam" id="PF13855">
    <property type="entry name" value="LRR_8"/>
    <property type="match status" value="1"/>
</dbReference>
<organism evidence="9 10">
    <name type="scientific">Helianthus annuus</name>
    <name type="common">Common sunflower</name>
    <dbReference type="NCBI Taxonomy" id="4232"/>
    <lineage>
        <taxon>Eukaryota</taxon>
        <taxon>Viridiplantae</taxon>
        <taxon>Streptophyta</taxon>
        <taxon>Embryophyta</taxon>
        <taxon>Tracheophyta</taxon>
        <taxon>Spermatophyta</taxon>
        <taxon>Magnoliopsida</taxon>
        <taxon>eudicotyledons</taxon>
        <taxon>Gunneridae</taxon>
        <taxon>Pentapetalae</taxon>
        <taxon>asterids</taxon>
        <taxon>campanulids</taxon>
        <taxon>Asterales</taxon>
        <taxon>Asteraceae</taxon>
        <taxon>Asteroideae</taxon>
        <taxon>Heliantheae alliance</taxon>
        <taxon>Heliantheae</taxon>
        <taxon>Helianthus</taxon>
    </lineage>
</organism>